<sequence>MKKPSIGRGRNSISPVPAHQYGIRRIDLSSAQLASSEMARDINRDIVLEFIRFRQPVSRVDLSRLSGLQPSTISAIVEDLLDEGWIREGAVVRAGRGRPSTMLSVNDDLVTLALDIRPSQAIVAVVDLTGRFLSHEVVTTATDPQTAIAKLVKKMQSLRGKHQGKTFEGIGVSVPGRVDPLTHRLLMAPNLKWDGFDIRSALEEAMDLQVEIDNDANACLLSELWFGRLEGVRNAVLVAVSEGLGTAILAGGQLHSGFNGLAGEFGHIPIDPKGPMCGCGRRGCWEMFASSRAALRIYRTLSRKSQVQDIRSLLRLVQDGDPLAIRAVKTQATALGQGLRLITAALSPEQILITGEITSCWDLVGPVVQQELEEGMLAGAAPRLTTAGDGYLARLSGGAALLLQRHSHYHRSTHVSRTVKPRRGTRTRS</sequence>
<dbReference type="Pfam" id="PF00480">
    <property type="entry name" value="ROK"/>
    <property type="match status" value="1"/>
</dbReference>
<protein>
    <submittedName>
        <fullName evidence="2">Putative NBD/HSP70 family sugar kinase</fullName>
    </submittedName>
</protein>
<dbReference type="InterPro" id="IPR036390">
    <property type="entry name" value="WH_DNA-bd_sf"/>
</dbReference>
<dbReference type="SUPFAM" id="SSF53067">
    <property type="entry name" value="Actin-like ATPase domain"/>
    <property type="match status" value="1"/>
</dbReference>
<evidence type="ECO:0000313" key="2">
    <source>
        <dbReference type="EMBL" id="RZU42912.1"/>
    </source>
</evidence>
<gene>
    <name evidence="2" type="ORF">BDD14_4512</name>
</gene>
<dbReference type="OrthoDB" id="9796533at2"/>
<dbReference type="SUPFAM" id="SSF46785">
    <property type="entry name" value="Winged helix' DNA-binding domain"/>
    <property type="match status" value="1"/>
</dbReference>
<proteinExistence type="inferred from homology"/>
<dbReference type="InterPro" id="IPR043129">
    <property type="entry name" value="ATPase_NBD"/>
</dbReference>
<keyword evidence="2" id="KW-0808">Transferase</keyword>
<evidence type="ECO:0000313" key="3">
    <source>
        <dbReference type="Proteomes" id="UP000292958"/>
    </source>
</evidence>
<dbReference type="InterPro" id="IPR000600">
    <property type="entry name" value="ROK"/>
</dbReference>
<dbReference type="InterPro" id="IPR049874">
    <property type="entry name" value="ROK_cs"/>
</dbReference>
<dbReference type="Gene3D" id="3.30.420.40">
    <property type="match status" value="2"/>
</dbReference>
<comment type="caution">
    <text evidence="2">The sequence shown here is derived from an EMBL/GenBank/DDBJ whole genome shotgun (WGS) entry which is preliminary data.</text>
</comment>
<dbReference type="PANTHER" id="PTHR18964">
    <property type="entry name" value="ROK (REPRESSOR, ORF, KINASE) FAMILY"/>
    <property type="match status" value="1"/>
</dbReference>
<reference evidence="2 3" key="1">
    <citation type="submission" date="2019-02" db="EMBL/GenBank/DDBJ databases">
        <title>Genomic Encyclopedia of Archaeal and Bacterial Type Strains, Phase II (KMG-II): from individual species to whole genera.</title>
        <authorList>
            <person name="Goeker M."/>
        </authorList>
    </citation>
    <scope>NUCLEOTIDE SEQUENCE [LARGE SCALE GENOMIC DNA]</scope>
    <source>
        <strain evidence="2 3">DSM 18101</strain>
    </source>
</reference>
<dbReference type="GO" id="GO:0016301">
    <property type="term" value="F:kinase activity"/>
    <property type="evidence" value="ECO:0007669"/>
    <property type="project" value="UniProtKB-KW"/>
</dbReference>
<dbReference type="Proteomes" id="UP000292958">
    <property type="component" value="Unassembled WGS sequence"/>
</dbReference>
<organism evidence="2 3">
    <name type="scientific">Edaphobacter modestus</name>
    <dbReference type="NCBI Taxonomy" id="388466"/>
    <lineage>
        <taxon>Bacteria</taxon>
        <taxon>Pseudomonadati</taxon>
        <taxon>Acidobacteriota</taxon>
        <taxon>Terriglobia</taxon>
        <taxon>Terriglobales</taxon>
        <taxon>Acidobacteriaceae</taxon>
        <taxon>Edaphobacter</taxon>
    </lineage>
</organism>
<keyword evidence="3" id="KW-1185">Reference proteome</keyword>
<dbReference type="EMBL" id="SHKW01000001">
    <property type="protein sequence ID" value="RZU42912.1"/>
    <property type="molecule type" value="Genomic_DNA"/>
</dbReference>
<dbReference type="PROSITE" id="PS01125">
    <property type="entry name" value="ROK"/>
    <property type="match status" value="1"/>
</dbReference>
<dbReference type="AlphaFoldDB" id="A0A4Q7YY70"/>
<evidence type="ECO:0000256" key="1">
    <source>
        <dbReference type="ARBA" id="ARBA00006479"/>
    </source>
</evidence>
<keyword evidence="2" id="KW-0418">Kinase</keyword>
<comment type="similarity">
    <text evidence="1">Belongs to the ROK (NagC/XylR) family.</text>
</comment>
<name>A0A4Q7YY70_9BACT</name>
<dbReference type="InterPro" id="IPR036388">
    <property type="entry name" value="WH-like_DNA-bd_sf"/>
</dbReference>
<dbReference type="Gene3D" id="1.10.10.10">
    <property type="entry name" value="Winged helix-like DNA-binding domain superfamily/Winged helix DNA-binding domain"/>
    <property type="match status" value="1"/>
</dbReference>
<accession>A0A4Q7YY70</accession>
<dbReference type="PANTHER" id="PTHR18964:SF149">
    <property type="entry name" value="BIFUNCTIONAL UDP-N-ACETYLGLUCOSAMINE 2-EPIMERASE_N-ACETYLMANNOSAMINE KINASE"/>
    <property type="match status" value="1"/>
</dbReference>